<evidence type="ECO:0000256" key="3">
    <source>
        <dbReference type="PROSITE-ProRule" id="PRU00076"/>
    </source>
</evidence>
<dbReference type="Gene3D" id="2.10.25.10">
    <property type="entry name" value="Laminin"/>
    <property type="match status" value="1"/>
</dbReference>
<proteinExistence type="predicted"/>
<dbReference type="PANTHER" id="PTHR19143">
    <property type="entry name" value="FIBRINOGEN/TENASCIN/ANGIOPOEITIN"/>
    <property type="match status" value="1"/>
</dbReference>
<accession>A0A9Q1H5S9</accession>
<comment type="caution">
    <text evidence="6">The sequence shown here is derived from an EMBL/GenBank/DDBJ whole genome shotgun (WGS) entry which is preliminary data.</text>
</comment>
<reference evidence="6" key="1">
    <citation type="submission" date="2021-10" db="EMBL/GenBank/DDBJ databases">
        <title>Tropical sea cucumber genome reveals ecological adaptation and Cuvierian tubules defense mechanism.</title>
        <authorList>
            <person name="Chen T."/>
        </authorList>
    </citation>
    <scope>NUCLEOTIDE SEQUENCE</scope>
    <source>
        <strain evidence="6">Nanhai2018</strain>
        <tissue evidence="6">Muscle</tissue>
    </source>
</reference>
<keyword evidence="2" id="KW-1015">Disulfide bond</keyword>
<comment type="caution">
    <text evidence="3">Lacks conserved residue(s) required for the propagation of feature annotation.</text>
</comment>
<evidence type="ECO:0000256" key="2">
    <source>
        <dbReference type="ARBA" id="ARBA00023157"/>
    </source>
</evidence>
<organism evidence="6 7">
    <name type="scientific">Holothuria leucospilota</name>
    <name type="common">Black long sea cucumber</name>
    <name type="synonym">Mertensiothuria leucospilota</name>
    <dbReference type="NCBI Taxonomy" id="206669"/>
    <lineage>
        <taxon>Eukaryota</taxon>
        <taxon>Metazoa</taxon>
        <taxon>Echinodermata</taxon>
        <taxon>Eleutherozoa</taxon>
        <taxon>Echinozoa</taxon>
        <taxon>Holothuroidea</taxon>
        <taxon>Aspidochirotacea</taxon>
        <taxon>Aspidochirotida</taxon>
        <taxon>Holothuriidae</taxon>
        <taxon>Holothuria</taxon>
    </lineage>
</organism>
<dbReference type="PANTHER" id="PTHR19143:SF458">
    <property type="entry name" value="FIBRINOGEN C-TERMINAL DOMAIN-CONTAINING PROTEIN-RELATED"/>
    <property type="match status" value="1"/>
</dbReference>
<dbReference type="SMART" id="SM00186">
    <property type="entry name" value="FBG"/>
    <property type="match status" value="1"/>
</dbReference>
<dbReference type="GO" id="GO:0005615">
    <property type="term" value="C:extracellular space"/>
    <property type="evidence" value="ECO:0007669"/>
    <property type="project" value="TreeGrafter"/>
</dbReference>
<dbReference type="Pfam" id="PF12947">
    <property type="entry name" value="EGF_3"/>
    <property type="match status" value="1"/>
</dbReference>
<dbReference type="NCBIfam" id="NF040941">
    <property type="entry name" value="GGGWT_bact"/>
    <property type="match status" value="1"/>
</dbReference>
<protein>
    <submittedName>
        <fullName evidence="6">Ryncolin-4</fullName>
    </submittedName>
</protein>
<gene>
    <name evidence="6" type="ORF">HOLleu_24277</name>
</gene>
<dbReference type="InterPro" id="IPR024731">
    <property type="entry name" value="NELL2-like_EGF"/>
</dbReference>
<dbReference type="SUPFAM" id="SSF56496">
    <property type="entry name" value="Fibrinogen C-terminal domain-like"/>
    <property type="match status" value="1"/>
</dbReference>
<dbReference type="OrthoDB" id="7972392at2759"/>
<feature type="domain" description="EGF-like" evidence="4">
    <location>
        <begin position="12"/>
        <end position="51"/>
    </location>
</feature>
<dbReference type="InterPro" id="IPR036056">
    <property type="entry name" value="Fibrinogen-like_C"/>
</dbReference>
<dbReference type="PROSITE" id="PS50026">
    <property type="entry name" value="EGF_3"/>
    <property type="match status" value="1"/>
</dbReference>
<evidence type="ECO:0000259" key="4">
    <source>
        <dbReference type="PROSITE" id="PS50026"/>
    </source>
</evidence>
<evidence type="ECO:0000256" key="1">
    <source>
        <dbReference type="ARBA" id="ARBA00022536"/>
    </source>
</evidence>
<evidence type="ECO:0000259" key="5">
    <source>
        <dbReference type="PROSITE" id="PS51406"/>
    </source>
</evidence>
<dbReference type="InterPro" id="IPR000742">
    <property type="entry name" value="EGF"/>
</dbReference>
<dbReference type="Pfam" id="PF00147">
    <property type="entry name" value="Fibrinogen_C"/>
    <property type="match status" value="1"/>
</dbReference>
<evidence type="ECO:0000313" key="7">
    <source>
        <dbReference type="Proteomes" id="UP001152320"/>
    </source>
</evidence>
<dbReference type="InterPro" id="IPR002181">
    <property type="entry name" value="Fibrinogen_a/b/g_C_dom"/>
</dbReference>
<feature type="domain" description="Fibrinogen C-terminal" evidence="5">
    <location>
        <begin position="49"/>
        <end position="262"/>
    </location>
</feature>
<sequence>MDCSRRCYCDDGQLSCDFNYQCSPNAVCEERNNVRQCYCNNGYEGNGVTCSIITRKDCLDLFNSGVTTSGIYSIEPDSWDGGAFNVYCNMTDGGGWTVFQRRLNGAVDFQRNWGVYKVGFGPQDGEHWLGNDKLFSLTNQRRYELRIDLVDSVGDPYFAKYDFFRINDETNNYALAVRSYIDGDAGDSLTARHNGEDFSTIDRDNDDMADFHLANTTAGPWWYGGTAESSLNANYDSGIIRWLSLPGFHGRIRFVEMKVRPV</sequence>
<dbReference type="PROSITE" id="PS01186">
    <property type="entry name" value="EGF_2"/>
    <property type="match status" value="1"/>
</dbReference>
<keyword evidence="1 3" id="KW-0245">EGF-like domain</keyword>
<dbReference type="AlphaFoldDB" id="A0A9Q1H5S9"/>
<dbReference type="InterPro" id="IPR014716">
    <property type="entry name" value="Fibrinogen_a/b/g_C_1"/>
</dbReference>
<name>A0A9Q1H5S9_HOLLE</name>
<dbReference type="PROSITE" id="PS51406">
    <property type="entry name" value="FIBRINOGEN_C_2"/>
    <property type="match status" value="1"/>
</dbReference>
<dbReference type="Proteomes" id="UP001152320">
    <property type="component" value="Chromosome 11"/>
</dbReference>
<keyword evidence="7" id="KW-1185">Reference proteome</keyword>
<evidence type="ECO:0000313" key="6">
    <source>
        <dbReference type="EMBL" id="KAJ8033898.1"/>
    </source>
</evidence>
<dbReference type="Gene3D" id="3.90.215.10">
    <property type="entry name" value="Gamma Fibrinogen, chain A, domain 1"/>
    <property type="match status" value="1"/>
</dbReference>
<dbReference type="InterPro" id="IPR050373">
    <property type="entry name" value="Fibrinogen_C-term_domain"/>
</dbReference>
<dbReference type="EMBL" id="JAIZAY010000011">
    <property type="protein sequence ID" value="KAJ8033898.1"/>
    <property type="molecule type" value="Genomic_DNA"/>
</dbReference>
<dbReference type="CDD" id="cd00087">
    <property type="entry name" value="FReD"/>
    <property type="match status" value="1"/>
</dbReference>